<dbReference type="EMBL" id="QKYT01000163">
    <property type="protein sequence ID" value="RIA91078.1"/>
    <property type="molecule type" value="Genomic_DNA"/>
</dbReference>
<dbReference type="Proteomes" id="UP000265703">
    <property type="component" value="Unassembled WGS sequence"/>
</dbReference>
<dbReference type="STRING" id="658196.A0A397SYE2"/>
<sequence length="193" mass="22660">MQTGFDDDGAETTLQYEEQYVEGEYDYYEDADYDYENDPNGENGYYGYTSDPGYYGQYSEYQEEEYWENGEEYYDQEYDEYNEEGDYDYYQNQREYEYSDYSGYDEVEEPVTVPTPGSFVAQRQMVLQGELPAMPALPTPKKTFKGLSHENKYNNSKLFPMQSSERLSYQSPMNFKGKSALSSISPKVTQIRA</sequence>
<comment type="caution">
    <text evidence="2">The sequence shown here is derived from an EMBL/GenBank/DDBJ whole genome shotgun (WGS) entry which is preliminary data.</text>
</comment>
<proteinExistence type="predicted"/>
<accession>A0A397SYE2</accession>
<feature type="region of interest" description="Disordered" evidence="1">
    <location>
        <begin position="31"/>
        <end position="51"/>
    </location>
</feature>
<evidence type="ECO:0000256" key="1">
    <source>
        <dbReference type="SAM" id="MobiDB-lite"/>
    </source>
</evidence>
<reference evidence="2 3" key="1">
    <citation type="submission" date="2018-06" db="EMBL/GenBank/DDBJ databases">
        <title>Comparative genomics reveals the genomic features of Rhizophagus irregularis, R. cerebriforme, R. diaphanum and Gigaspora rosea, and their symbiotic lifestyle signature.</title>
        <authorList>
            <person name="Morin E."/>
            <person name="San Clemente H."/>
            <person name="Chen E.C.H."/>
            <person name="De La Providencia I."/>
            <person name="Hainaut M."/>
            <person name="Kuo A."/>
            <person name="Kohler A."/>
            <person name="Murat C."/>
            <person name="Tang N."/>
            <person name="Roy S."/>
            <person name="Loubradou J."/>
            <person name="Henrissat B."/>
            <person name="Grigoriev I.V."/>
            <person name="Corradi N."/>
            <person name="Roux C."/>
            <person name="Martin F.M."/>
        </authorList>
    </citation>
    <scope>NUCLEOTIDE SEQUENCE [LARGE SCALE GENOMIC DNA]</scope>
    <source>
        <strain evidence="2 3">DAOM 227022</strain>
    </source>
</reference>
<evidence type="ECO:0000313" key="2">
    <source>
        <dbReference type="EMBL" id="RIA91078.1"/>
    </source>
</evidence>
<dbReference type="AlphaFoldDB" id="A0A397SYE2"/>
<evidence type="ECO:0000313" key="3">
    <source>
        <dbReference type="Proteomes" id="UP000265703"/>
    </source>
</evidence>
<keyword evidence="3" id="KW-1185">Reference proteome</keyword>
<protein>
    <submittedName>
        <fullName evidence="2">Uncharacterized protein</fullName>
    </submittedName>
</protein>
<organism evidence="2 3">
    <name type="scientific">Glomus cerebriforme</name>
    <dbReference type="NCBI Taxonomy" id="658196"/>
    <lineage>
        <taxon>Eukaryota</taxon>
        <taxon>Fungi</taxon>
        <taxon>Fungi incertae sedis</taxon>
        <taxon>Mucoromycota</taxon>
        <taxon>Glomeromycotina</taxon>
        <taxon>Glomeromycetes</taxon>
        <taxon>Glomerales</taxon>
        <taxon>Glomeraceae</taxon>
        <taxon>Glomus</taxon>
    </lineage>
</organism>
<dbReference type="OrthoDB" id="10534965at2759"/>
<gene>
    <name evidence="2" type="ORF">C1645_768462</name>
</gene>
<name>A0A397SYE2_9GLOM</name>